<dbReference type="EMBL" id="CAOQHR010000006">
    <property type="protein sequence ID" value="CAI6335654.1"/>
    <property type="molecule type" value="Genomic_DNA"/>
</dbReference>
<feature type="chain" id="PRO_5040851097" description="Secreted protein" evidence="1">
    <location>
        <begin position="17"/>
        <end position="102"/>
    </location>
</feature>
<evidence type="ECO:0008006" key="4">
    <source>
        <dbReference type="Google" id="ProtNLM"/>
    </source>
</evidence>
<name>A0A9W4UHZ4_9PLEO</name>
<reference evidence="2" key="1">
    <citation type="submission" date="2023-01" db="EMBL/GenBank/DDBJ databases">
        <authorList>
            <person name="Van Ghelder C."/>
            <person name="Rancurel C."/>
        </authorList>
    </citation>
    <scope>NUCLEOTIDE SEQUENCE</scope>
    <source>
        <strain evidence="2">CNCM I-4278</strain>
    </source>
</reference>
<dbReference type="AlphaFoldDB" id="A0A9W4UHZ4"/>
<dbReference type="Proteomes" id="UP001152607">
    <property type="component" value="Unassembled WGS sequence"/>
</dbReference>
<protein>
    <recommendedName>
        <fullName evidence="4">Secreted protein</fullName>
    </recommendedName>
</protein>
<sequence length="102" mass="11596">MCVCVCVCVCVYFAFSSLNFVVEMLERKNSCCCCCCCCAIYLSIHPTNNNDLQHTYVGERDENEIYSQDGVFFLSFSPTTRETKVKAKLKSKSKQSKLFSIN</sequence>
<accession>A0A9W4UHZ4</accession>
<evidence type="ECO:0000313" key="3">
    <source>
        <dbReference type="Proteomes" id="UP001152607"/>
    </source>
</evidence>
<organism evidence="2 3">
    <name type="scientific">Periconia digitata</name>
    <dbReference type="NCBI Taxonomy" id="1303443"/>
    <lineage>
        <taxon>Eukaryota</taxon>
        <taxon>Fungi</taxon>
        <taxon>Dikarya</taxon>
        <taxon>Ascomycota</taxon>
        <taxon>Pezizomycotina</taxon>
        <taxon>Dothideomycetes</taxon>
        <taxon>Pleosporomycetidae</taxon>
        <taxon>Pleosporales</taxon>
        <taxon>Massarineae</taxon>
        <taxon>Periconiaceae</taxon>
        <taxon>Periconia</taxon>
    </lineage>
</organism>
<comment type="caution">
    <text evidence="2">The sequence shown here is derived from an EMBL/GenBank/DDBJ whole genome shotgun (WGS) entry which is preliminary data.</text>
</comment>
<evidence type="ECO:0000313" key="2">
    <source>
        <dbReference type="EMBL" id="CAI6335654.1"/>
    </source>
</evidence>
<evidence type="ECO:0000256" key="1">
    <source>
        <dbReference type="SAM" id="SignalP"/>
    </source>
</evidence>
<gene>
    <name evidence="2" type="ORF">PDIGIT_LOCUS8739</name>
</gene>
<keyword evidence="3" id="KW-1185">Reference proteome</keyword>
<proteinExistence type="predicted"/>
<keyword evidence="1" id="KW-0732">Signal</keyword>
<feature type="signal peptide" evidence="1">
    <location>
        <begin position="1"/>
        <end position="16"/>
    </location>
</feature>